<proteinExistence type="predicted"/>
<name>A0ACB6S4C0_9PLEO</name>
<reference evidence="1" key="1">
    <citation type="journal article" date="2020" name="Stud. Mycol.">
        <title>101 Dothideomycetes genomes: a test case for predicting lifestyles and emergence of pathogens.</title>
        <authorList>
            <person name="Haridas S."/>
            <person name="Albert R."/>
            <person name="Binder M."/>
            <person name="Bloem J."/>
            <person name="Labutti K."/>
            <person name="Salamov A."/>
            <person name="Andreopoulos B."/>
            <person name="Baker S."/>
            <person name="Barry K."/>
            <person name="Bills G."/>
            <person name="Bluhm B."/>
            <person name="Cannon C."/>
            <person name="Castanera R."/>
            <person name="Culley D."/>
            <person name="Daum C."/>
            <person name="Ezra D."/>
            <person name="Gonzalez J."/>
            <person name="Henrissat B."/>
            <person name="Kuo A."/>
            <person name="Liang C."/>
            <person name="Lipzen A."/>
            <person name="Lutzoni F."/>
            <person name="Magnuson J."/>
            <person name="Mondo S."/>
            <person name="Nolan M."/>
            <person name="Ohm R."/>
            <person name="Pangilinan J."/>
            <person name="Park H.-J."/>
            <person name="Ramirez L."/>
            <person name="Alfaro M."/>
            <person name="Sun H."/>
            <person name="Tritt A."/>
            <person name="Yoshinaga Y."/>
            <person name="Zwiers L.-H."/>
            <person name="Turgeon B."/>
            <person name="Goodwin S."/>
            <person name="Spatafora J."/>
            <person name="Crous P."/>
            <person name="Grigoriev I."/>
        </authorList>
    </citation>
    <scope>NUCLEOTIDE SEQUENCE</scope>
    <source>
        <strain evidence="1">CBS 525.71</strain>
    </source>
</reference>
<dbReference type="EMBL" id="MU006711">
    <property type="protein sequence ID" value="KAF2629106.1"/>
    <property type="molecule type" value="Genomic_DNA"/>
</dbReference>
<sequence>MSSNTTATSSIQLEVLPATSTASAPAQPTTPPLSTGSTTSLTATPTLTTLTWSTASTSTTSSLQNLHPFRLAQFIRYGQVRRTFGCSAAKRAYACTRPAVLHRF</sequence>
<gene>
    <name evidence="1" type="ORF">BU25DRAFT_26915</name>
</gene>
<accession>A0ACB6S4C0</accession>
<protein>
    <submittedName>
        <fullName evidence="1">Uncharacterized protein</fullName>
    </submittedName>
</protein>
<organism evidence="1 2">
    <name type="scientific">Macroventuria anomochaeta</name>
    <dbReference type="NCBI Taxonomy" id="301207"/>
    <lineage>
        <taxon>Eukaryota</taxon>
        <taxon>Fungi</taxon>
        <taxon>Dikarya</taxon>
        <taxon>Ascomycota</taxon>
        <taxon>Pezizomycotina</taxon>
        <taxon>Dothideomycetes</taxon>
        <taxon>Pleosporomycetidae</taxon>
        <taxon>Pleosporales</taxon>
        <taxon>Pleosporineae</taxon>
        <taxon>Didymellaceae</taxon>
        <taxon>Macroventuria</taxon>
    </lineage>
</organism>
<comment type="caution">
    <text evidence="1">The sequence shown here is derived from an EMBL/GenBank/DDBJ whole genome shotgun (WGS) entry which is preliminary data.</text>
</comment>
<keyword evidence="2" id="KW-1185">Reference proteome</keyword>
<evidence type="ECO:0000313" key="1">
    <source>
        <dbReference type="EMBL" id="KAF2629106.1"/>
    </source>
</evidence>
<evidence type="ECO:0000313" key="2">
    <source>
        <dbReference type="Proteomes" id="UP000799754"/>
    </source>
</evidence>
<dbReference type="Proteomes" id="UP000799754">
    <property type="component" value="Unassembled WGS sequence"/>
</dbReference>